<evidence type="ECO:0000256" key="9">
    <source>
        <dbReference type="ARBA" id="ARBA00051722"/>
    </source>
</evidence>
<dbReference type="InterPro" id="IPR000387">
    <property type="entry name" value="Tyr_Pase_dom"/>
</dbReference>
<keyword evidence="6" id="KW-1015">Disulfide bond</keyword>
<keyword evidence="4" id="KW-0378">Hydrolase</keyword>
<dbReference type="Gene3D" id="3.90.190.10">
    <property type="entry name" value="Protein tyrosine phosphatase superfamily"/>
    <property type="match status" value="1"/>
</dbReference>
<evidence type="ECO:0000259" key="10">
    <source>
        <dbReference type="PROSITE" id="PS50054"/>
    </source>
</evidence>
<dbReference type="EC" id="3.1.3.48" evidence="2"/>
<evidence type="ECO:0000256" key="5">
    <source>
        <dbReference type="ARBA" id="ARBA00022912"/>
    </source>
</evidence>
<evidence type="ECO:0000256" key="7">
    <source>
        <dbReference type="ARBA" id="ARBA00023288"/>
    </source>
</evidence>
<dbReference type="PROSITE" id="PS50056">
    <property type="entry name" value="TYR_PHOSPHATASE_2"/>
    <property type="match status" value="1"/>
</dbReference>
<dbReference type="PROSITE" id="PS50054">
    <property type="entry name" value="TYR_PHOSPHATASE_DUAL"/>
    <property type="match status" value="1"/>
</dbReference>
<feature type="domain" description="Tyrosine specific protein phosphatases" evidence="11">
    <location>
        <begin position="82"/>
        <end position="134"/>
    </location>
</feature>
<dbReference type="FunFam" id="3.90.190.10:FF:000086">
    <property type="entry name" value="Protein tyrosine phosphatase-like protein"/>
    <property type="match status" value="1"/>
</dbReference>
<dbReference type="InterPro" id="IPR050561">
    <property type="entry name" value="PTP"/>
</dbReference>
<reference evidence="12" key="1">
    <citation type="submission" date="2021-01" db="EMBL/GenBank/DDBJ databases">
        <authorList>
            <person name="Corre E."/>
            <person name="Pelletier E."/>
            <person name="Niang G."/>
            <person name="Scheremetjew M."/>
            <person name="Finn R."/>
            <person name="Kale V."/>
            <person name="Holt S."/>
            <person name="Cochrane G."/>
            <person name="Meng A."/>
            <person name="Brown T."/>
            <person name="Cohen L."/>
        </authorList>
    </citation>
    <scope>NUCLEOTIDE SEQUENCE</scope>
    <source>
        <strain evidence="12">CCMP 2712</strain>
    </source>
</reference>
<dbReference type="AlphaFoldDB" id="A0A6U6DKN0"/>
<evidence type="ECO:0000256" key="3">
    <source>
        <dbReference type="ARBA" id="ARBA00022481"/>
    </source>
</evidence>
<dbReference type="EMBL" id="HBKN01048447">
    <property type="protein sequence ID" value="CAE2338769.1"/>
    <property type="molecule type" value="Transcribed_RNA"/>
</dbReference>
<dbReference type="SUPFAM" id="SSF52799">
    <property type="entry name" value="(Phosphotyrosine protein) phosphatases II"/>
    <property type="match status" value="1"/>
</dbReference>
<keyword evidence="7" id="KW-0449">Lipoprotein</keyword>
<dbReference type="CDD" id="cd14500">
    <property type="entry name" value="PTP-IVa"/>
    <property type="match status" value="1"/>
</dbReference>
<name>A0A6U6DKN0_GUITH</name>
<evidence type="ECO:0000313" key="12">
    <source>
        <dbReference type="EMBL" id="CAE2338769.1"/>
    </source>
</evidence>
<evidence type="ECO:0000256" key="8">
    <source>
        <dbReference type="ARBA" id="ARBA00023289"/>
    </source>
</evidence>
<evidence type="ECO:0000256" key="2">
    <source>
        <dbReference type="ARBA" id="ARBA00013064"/>
    </source>
</evidence>
<feature type="domain" description="Tyrosine-protein phosphatase" evidence="10">
    <location>
        <begin position="10"/>
        <end position="180"/>
    </location>
</feature>
<dbReference type="InterPro" id="IPR020422">
    <property type="entry name" value="TYR_PHOSPHATASE_DUAL_dom"/>
</dbReference>
<dbReference type="EMBL" id="HBKN01048449">
    <property type="protein sequence ID" value="CAE2338771.1"/>
    <property type="molecule type" value="Transcribed_RNA"/>
</dbReference>
<accession>A0A6U6DKN0</accession>
<dbReference type="PANTHER" id="PTHR23339">
    <property type="entry name" value="TYROSINE SPECIFIC PROTEIN PHOSPHATASE AND DUAL SPECIFICITY PROTEIN PHOSPHATASE"/>
    <property type="match status" value="1"/>
</dbReference>
<organism evidence="12">
    <name type="scientific">Guillardia theta</name>
    <name type="common">Cryptophyte</name>
    <name type="synonym">Cryptomonas phi</name>
    <dbReference type="NCBI Taxonomy" id="55529"/>
    <lineage>
        <taxon>Eukaryota</taxon>
        <taxon>Cryptophyceae</taxon>
        <taxon>Pyrenomonadales</taxon>
        <taxon>Geminigeraceae</taxon>
        <taxon>Guillardia</taxon>
    </lineage>
</organism>
<comment type="similarity">
    <text evidence="1">Belongs to the protein-tyrosine phosphatase family.</text>
</comment>
<evidence type="ECO:0000256" key="4">
    <source>
        <dbReference type="ARBA" id="ARBA00022801"/>
    </source>
</evidence>
<proteinExistence type="inferred from homology"/>
<dbReference type="GO" id="GO:0005737">
    <property type="term" value="C:cytoplasm"/>
    <property type="evidence" value="ECO:0007669"/>
    <property type="project" value="UniProtKB-ARBA"/>
</dbReference>
<sequence length="182" mass="20011">MHQSVITPVSIVETRGCKFVIFDAPNDANLPMYLQELTKLSVAHVVRVCDPTYGTRPLEEAGIEVHDWPFPDGDPPPDNIISKWLGLVKSTFVDKADPPKKSIGIHCVAGLGRAPVLVAIALIEKGMDPLDAVQVRACLIASLCPHLRAKTIRGRRRGAINAKQLSFLESYKRKSKKDCCVM</sequence>
<dbReference type="GO" id="GO:0004725">
    <property type="term" value="F:protein tyrosine phosphatase activity"/>
    <property type="evidence" value="ECO:0007669"/>
    <property type="project" value="UniProtKB-EC"/>
</dbReference>
<evidence type="ECO:0000256" key="6">
    <source>
        <dbReference type="ARBA" id="ARBA00023157"/>
    </source>
</evidence>
<comment type="catalytic activity">
    <reaction evidence="9">
        <text>O-phospho-L-tyrosyl-[protein] + H2O = L-tyrosyl-[protein] + phosphate</text>
        <dbReference type="Rhea" id="RHEA:10684"/>
        <dbReference type="Rhea" id="RHEA-COMP:10136"/>
        <dbReference type="Rhea" id="RHEA-COMP:20101"/>
        <dbReference type="ChEBI" id="CHEBI:15377"/>
        <dbReference type="ChEBI" id="CHEBI:43474"/>
        <dbReference type="ChEBI" id="CHEBI:46858"/>
        <dbReference type="ChEBI" id="CHEBI:61978"/>
        <dbReference type="EC" id="3.1.3.48"/>
    </reaction>
</comment>
<keyword evidence="5" id="KW-0904">Protein phosphatase</keyword>
<keyword evidence="8" id="KW-0636">Prenylation</keyword>
<gene>
    <name evidence="12" type="ORF">GTHE00462_LOCUS37846</name>
    <name evidence="13" type="ORF">GTHE00462_LOCUS37848</name>
</gene>
<evidence type="ECO:0000313" key="13">
    <source>
        <dbReference type="EMBL" id="CAE2338771.1"/>
    </source>
</evidence>
<evidence type="ECO:0000259" key="11">
    <source>
        <dbReference type="PROSITE" id="PS50056"/>
    </source>
</evidence>
<protein>
    <recommendedName>
        <fullName evidence="2">protein-tyrosine-phosphatase</fullName>
        <ecNumber evidence="2">3.1.3.48</ecNumber>
    </recommendedName>
</protein>
<keyword evidence="3" id="KW-0488">Methylation</keyword>
<evidence type="ECO:0000256" key="1">
    <source>
        <dbReference type="ARBA" id="ARBA00009580"/>
    </source>
</evidence>
<dbReference type="InterPro" id="IPR029021">
    <property type="entry name" value="Prot-tyrosine_phosphatase-like"/>
</dbReference>